<dbReference type="Pfam" id="PF06821">
    <property type="entry name" value="Ser_hydrolase"/>
    <property type="match status" value="1"/>
</dbReference>
<keyword evidence="1" id="KW-0378">Hydrolase</keyword>
<evidence type="ECO:0000313" key="2">
    <source>
        <dbReference type="Proteomes" id="UP000604481"/>
    </source>
</evidence>
<proteinExistence type="predicted"/>
<dbReference type="AlphaFoldDB" id="A0A8J7K112"/>
<evidence type="ECO:0000313" key="1">
    <source>
        <dbReference type="EMBL" id="MBE9608531.1"/>
    </source>
</evidence>
<reference evidence="1 2" key="1">
    <citation type="submission" date="2020-10" db="EMBL/GenBank/DDBJ databases">
        <title>The genome sequence of Chitinilyticum litopenaei 4Y14.</title>
        <authorList>
            <person name="Liu Y."/>
        </authorList>
    </citation>
    <scope>NUCLEOTIDE SEQUENCE [LARGE SCALE GENOMIC DNA]</scope>
    <source>
        <strain evidence="1 2">4Y14</strain>
    </source>
</reference>
<dbReference type="SUPFAM" id="SSF53474">
    <property type="entry name" value="alpha/beta-Hydrolases"/>
    <property type="match status" value="1"/>
</dbReference>
<comment type="caution">
    <text evidence="1">The sequence shown here is derived from an EMBL/GenBank/DDBJ whole genome shotgun (WGS) entry which is preliminary data.</text>
</comment>
<organism evidence="1 2">
    <name type="scientific">Chitinilyticum piscinae</name>
    <dbReference type="NCBI Taxonomy" id="2866724"/>
    <lineage>
        <taxon>Bacteria</taxon>
        <taxon>Pseudomonadati</taxon>
        <taxon>Pseudomonadota</taxon>
        <taxon>Betaproteobacteria</taxon>
        <taxon>Neisseriales</taxon>
        <taxon>Chitinibacteraceae</taxon>
        <taxon>Chitinilyticum</taxon>
    </lineage>
</organism>
<dbReference type="EMBL" id="JADFUA010000002">
    <property type="protein sequence ID" value="MBE9608531.1"/>
    <property type="molecule type" value="Genomic_DNA"/>
</dbReference>
<name>A0A8J7K112_9NEIS</name>
<keyword evidence="2" id="KW-1185">Reference proteome</keyword>
<accession>A0A8J7K112</accession>
<dbReference type="InterPro" id="IPR029058">
    <property type="entry name" value="AB_hydrolase_fold"/>
</dbReference>
<dbReference type="Proteomes" id="UP000604481">
    <property type="component" value="Unassembled WGS sequence"/>
</dbReference>
<dbReference type="GO" id="GO:0016787">
    <property type="term" value="F:hydrolase activity"/>
    <property type="evidence" value="ECO:0007669"/>
    <property type="project" value="UniProtKB-KW"/>
</dbReference>
<gene>
    <name evidence="1" type="ORF">INR99_04145</name>
</gene>
<protein>
    <submittedName>
        <fullName evidence="1">Alpha/beta hydrolase</fullName>
    </submittedName>
</protein>
<sequence>MAAGNRVLLVPGWQGSGPNHWQSRWQQRYPDIERVEQDDWLHPDVTQWGMRLDETIRKSSRPILLVAHSLGCLTVAYWANRYRFSRSRVRAALLVAPADSERSQVPWEGQGFAPRRRERLPFPSLLVASDNDYACTSQVAHTMAQEWGSAFVLLSSVGHINADSGLGDWPYGLGLAGDLLARPMPDCRHAQLAL</sequence>
<dbReference type="InterPro" id="IPR010662">
    <property type="entry name" value="RBBP9/YdeN"/>
</dbReference>
<dbReference type="Gene3D" id="3.40.50.1820">
    <property type="entry name" value="alpha/beta hydrolase"/>
    <property type="match status" value="1"/>
</dbReference>